<accession>A0A3M2RZ78</accession>
<dbReference type="Proteomes" id="UP000277212">
    <property type="component" value="Unassembled WGS sequence"/>
</dbReference>
<feature type="region of interest" description="Disordered" evidence="1">
    <location>
        <begin position="113"/>
        <end position="154"/>
    </location>
</feature>
<comment type="caution">
    <text evidence="2">The sequence shown here is derived from an EMBL/GenBank/DDBJ whole genome shotgun (WGS) entry which is preliminary data.</text>
</comment>
<dbReference type="AlphaFoldDB" id="A0A3M2RZ78"/>
<keyword evidence="3" id="KW-1185">Reference proteome</keyword>
<organism evidence="2 3">
    <name type="scientific">Fusarium kuroshium</name>
    <dbReference type="NCBI Taxonomy" id="2010991"/>
    <lineage>
        <taxon>Eukaryota</taxon>
        <taxon>Fungi</taxon>
        <taxon>Dikarya</taxon>
        <taxon>Ascomycota</taxon>
        <taxon>Pezizomycotina</taxon>
        <taxon>Sordariomycetes</taxon>
        <taxon>Hypocreomycetidae</taxon>
        <taxon>Hypocreales</taxon>
        <taxon>Nectriaceae</taxon>
        <taxon>Fusarium</taxon>
        <taxon>Fusarium solani species complex</taxon>
    </lineage>
</organism>
<name>A0A3M2RZ78_9HYPO</name>
<feature type="region of interest" description="Disordered" evidence="1">
    <location>
        <begin position="1"/>
        <end position="35"/>
    </location>
</feature>
<sequence length="154" mass="16656">MSTQSSPRRATSPESSPEYGYANAPGPQQEENDDVVFLLSVPRGAADNPIVVEDHEDAPSTGEARADDNVVVISDEEEEEERPNALLPPLPTMAMPQCELDQPPVLAILSRPVSSSKTPTTRPLPPAFLEVTANGRDPHAQSTLQRPVPDINKR</sequence>
<feature type="region of interest" description="Disordered" evidence="1">
    <location>
        <begin position="47"/>
        <end position="97"/>
    </location>
</feature>
<evidence type="ECO:0000256" key="1">
    <source>
        <dbReference type="SAM" id="MobiDB-lite"/>
    </source>
</evidence>
<evidence type="ECO:0000313" key="2">
    <source>
        <dbReference type="EMBL" id="RMJ10591.1"/>
    </source>
</evidence>
<dbReference type="EMBL" id="NKUJ01000198">
    <property type="protein sequence ID" value="RMJ10591.1"/>
    <property type="molecule type" value="Genomic_DNA"/>
</dbReference>
<evidence type="ECO:0000313" key="3">
    <source>
        <dbReference type="Proteomes" id="UP000277212"/>
    </source>
</evidence>
<proteinExistence type="predicted"/>
<gene>
    <name evidence="2" type="ORF">CDV36_009801</name>
</gene>
<dbReference type="OrthoDB" id="5102726at2759"/>
<protein>
    <submittedName>
        <fullName evidence="2">Uncharacterized protein</fullName>
    </submittedName>
</protein>
<feature type="compositionally biased region" description="Polar residues" evidence="1">
    <location>
        <begin position="1"/>
        <end position="15"/>
    </location>
</feature>
<reference evidence="2 3" key="1">
    <citation type="submission" date="2017-06" db="EMBL/GenBank/DDBJ databases">
        <title>Comparative genomic analysis of Ambrosia Fusariam Clade fungi.</title>
        <authorList>
            <person name="Stajich J.E."/>
            <person name="Carrillo J."/>
            <person name="Kijimoto T."/>
            <person name="Eskalen A."/>
            <person name="O'Donnell K."/>
            <person name="Kasson M."/>
        </authorList>
    </citation>
    <scope>NUCLEOTIDE SEQUENCE [LARGE SCALE GENOMIC DNA]</scope>
    <source>
        <strain evidence="2">UCR3666</strain>
    </source>
</reference>